<dbReference type="InterPro" id="IPR001261">
    <property type="entry name" value="ArgE/DapE_CS"/>
</dbReference>
<accession>A0ABT3CMX6</accession>
<dbReference type="InterPro" id="IPR011650">
    <property type="entry name" value="Peptidase_M20_dimer"/>
</dbReference>
<dbReference type="EMBL" id="JACKTY010000052">
    <property type="protein sequence ID" value="MCV7230800.1"/>
    <property type="molecule type" value="Genomic_DNA"/>
</dbReference>
<comment type="cofactor">
    <cofactor evidence="1">
        <name>Zn(2+)</name>
        <dbReference type="ChEBI" id="CHEBI:29105"/>
    </cofactor>
</comment>
<dbReference type="PANTHER" id="PTHR43808">
    <property type="entry name" value="ACETYLORNITHINE DEACETYLASE"/>
    <property type="match status" value="1"/>
</dbReference>
<dbReference type="InterPro" id="IPR036264">
    <property type="entry name" value="Bact_exopeptidase_dim_dom"/>
</dbReference>
<evidence type="ECO:0000256" key="2">
    <source>
        <dbReference type="ARBA" id="ARBA00022723"/>
    </source>
</evidence>
<evidence type="ECO:0000313" key="6">
    <source>
        <dbReference type="EMBL" id="MCV7230800.1"/>
    </source>
</evidence>
<evidence type="ECO:0000259" key="5">
    <source>
        <dbReference type="Pfam" id="PF07687"/>
    </source>
</evidence>
<dbReference type="InterPro" id="IPR002933">
    <property type="entry name" value="Peptidase_M20"/>
</dbReference>
<dbReference type="Pfam" id="PF07687">
    <property type="entry name" value="M20_dimer"/>
    <property type="match status" value="1"/>
</dbReference>
<dbReference type="Pfam" id="PF01546">
    <property type="entry name" value="Peptidase_M20"/>
    <property type="match status" value="1"/>
</dbReference>
<gene>
    <name evidence="6" type="ORF">H7J73_32825</name>
</gene>
<feature type="domain" description="Peptidase M20 dimerisation" evidence="5">
    <location>
        <begin position="187"/>
        <end position="291"/>
    </location>
</feature>
<dbReference type="Proteomes" id="UP001526201">
    <property type="component" value="Unassembled WGS sequence"/>
</dbReference>
<protein>
    <submittedName>
        <fullName evidence="6">M20/M25/M40 family metallo-hydrolase</fullName>
    </submittedName>
</protein>
<evidence type="ECO:0000256" key="3">
    <source>
        <dbReference type="ARBA" id="ARBA00022801"/>
    </source>
</evidence>
<comment type="caution">
    <text evidence="6">The sequence shown here is derived from an EMBL/GenBank/DDBJ whole genome shotgun (WGS) entry which is preliminary data.</text>
</comment>
<dbReference type="SUPFAM" id="SSF53187">
    <property type="entry name" value="Zn-dependent exopeptidases"/>
    <property type="match status" value="1"/>
</dbReference>
<keyword evidence="4" id="KW-0862">Zinc</keyword>
<dbReference type="RefSeq" id="WP_264072093.1">
    <property type="nucleotide sequence ID" value="NZ_JACKTY010000052.1"/>
</dbReference>
<evidence type="ECO:0000313" key="7">
    <source>
        <dbReference type="Proteomes" id="UP001526201"/>
    </source>
</evidence>
<sequence length="397" mass="41572">MLIDAVLQDALAQVQPAVVDLLQELVRCRSLGADAPGTAEALDVLTRYLQRAGIDVGVSRSAGGVPTLRARIQGARPGANILLQGHIDVVPVDVGWRRDPFAAVIEDGELHGRGACDMKAGLACFAGVMAALRAANALDQGSVTLLVDVDEETGSDRGLIPYIAEHGLADYDWAICAEPTGLRPYLGNRGLLWIRVTVDGVASHAGIPSAGRNPIPVAAEVIRCLPQDPGPAGPYGIPASALTVTTLTAGTVVNSIADKAVLTIDRRLVPGESPAEVFGDIDRAVRAVAERHSDFGISTEVTKTWPPCLVDETSPLAQAARSATEMISGATTFGFDEACNDASFLSAGGVPTVIWGPGDPDLAHTSQEKVVVADVSRAMQMYVLAIAQLKSVRQQRI</sequence>
<keyword evidence="2" id="KW-0479">Metal-binding</keyword>
<proteinExistence type="predicted"/>
<keyword evidence="3" id="KW-0378">Hydrolase</keyword>
<dbReference type="InterPro" id="IPR050072">
    <property type="entry name" value="Peptidase_M20A"/>
</dbReference>
<keyword evidence="7" id="KW-1185">Reference proteome</keyword>
<evidence type="ECO:0000256" key="1">
    <source>
        <dbReference type="ARBA" id="ARBA00001947"/>
    </source>
</evidence>
<reference evidence="6 7" key="1">
    <citation type="journal article" date="2022" name="BMC Genomics">
        <title>Comparative genome analysis of mycobacteria focusing on tRNA and non-coding RNA.</title>
        <authorList>
            <person name="Behra P.R.K."/>
            <person name="Pettersson B.M.F."/>
            <person name="Ramesh M."/>
            <person name="Das S."/>
            <person name="Dasgupta S."/>
            <person name="Kirsebom L.A."/>
        </authorList>
    </citation>
    <scope>NUCLEOTIDE SEQUENCE [LARGE SCALE GENOMIC DNA]</scope>
    <source>
        <strain evidence="6 7">DSM 44078</strain>
    </source>
</reference>
<evidence type="ECO:0000256" key="4">
    <source>
        <dbReference type="ARBA" id="ARBA00022833"/>
    </source>
</evidence>
<dbReference type="Gene3D" id="3.30.70.360">
    <property type="match status" value="1"/>
</dbReference>
<dbReference type="Gene3D" id="3.40.630.10">
    <property type="entry name" value="Zn peptidases"/>
    <property type="match status" value="1"/>
</dbReference>
<dbReference type="PROSITE" id="PS00759">
    <property type="entry name" value="ARGE_DAPE_CPG2_2"/>
    <property type="match status" value="1"/>
</dbReference>
<dbReference type="SUPFAM" id="SSF55031">
    <property type="entry name" value="Bacterial exopeptidase dimerisation domain"/>
    <property type="match status" value="1"/>
</dbReference>
<organism evidence="6 7">
    <name type="scientific">Mycolicibacterium komossense</name>
    <dbReference type="NCBI Taxonomy" id="1779"/>
    <lineage>
        <taxon>Bacteria</taxon>
        <taxon>Bacillati</taxon>
        <taxon>Actinomycetota</taxon>
        <taxon>Actinomycetes</taxon>
        <taxon>Mycobacteriales</taxon>
        <taxon>Mycobacteriaceae</taxon>
        <taxon>Mycolicibacterium</taxon>
    </lineage>
</organism>
<name>A0ABT3CMX6_9MYCO</name>